<proteinExistence type="predicted"/>
<dbReference type="PROSITE" id="PS50801">
    <property type="entry name" value="STAS"/>
    <property type="match status" value="1"/>
</dbReference>
<evidence type="ECO:0000259" key="2">
    <source>
        <dbReference type="PROSITE" id="PS50801"/>
    </source>
</evidence>
<dbReference type="InterPro" id="IPR002645">
    <property type="entry name" value="STAS_dom"/>
</dbReference>
<protein>
    <submittedName>
        <fullName evidence="3">STAS domain-containing protein</fullName>
    </submittedName>
</protein>
<dbReference type="Pfam" id="PF13466">
    <property type="entry name" value="STAS_2"/>
    <property type="match status" value="1"/>
</dbReference>
<gene>
    <name evidence="3" type="ORF">RB636_34025</name>
</gene>
<organism evidence="3 4">
    <name type="scientific">Streptomyces chrestomyceticus</name>
    <dbReference type="NCBI Taxonomy" id="68185"/>
    <lineage>
        <taxon>Bacteria</taxon>
        <taxon>Bacillati</taxon>
        <taxon>Actinomycetota</taxon>
        <taxon>Actinomycetes</taxon>
        <taxon>Kitasatosporales</taxon>
        <taxon>Streptomycetaceae</taxon>
        <taxon>Streptomyces</taxon>
    </lineage>
</organism>
<sequence>MSPPDPNVHRHDKRSRALITLSGEIDLTTTPWGSASLREHLCGGMRTFDADLAAVASCDVSGLNALLHAASQATRRGKTLRLHHPPLALPRIPSHSDSALLLGDVPASHRASTPTPWPPLSAGAP</sequence>
<feature type="domain" description="STAS" evidence="2">
    <location>
        <begin position="18"/>
        <end position="82"/>
    </location>
</feature>
<name>A0ABU7X343_9ACTN</name>
<dbReference type="CDD" id="cd07043">
    <property type="entry name" value="STAS_anti-anti-sigma_factors"/>
    <property type="match status" value="1"/>
</dbReference>
<feature type="region of interest" description="Disordered" evidence="1">
    <location>
        <begin position="103"/>
        <end position="125"/>
    </location>
</feature>
<dbReference type="Proteomes" id="UP001348265">
    <property type="component" value="Unassembled WGS sequence"/>
</dbReference>
<comment type="caution">
    <text evidence="3">The sequence shown here is derived from an EMBL/GenBank/DDBJ whole genome shotgun (WGS) entry which is preliminary data.</text>
</comment>
<evidence type="ECO:0000313" key="3">
    <source>
        <dbReference type="EMBL" id="MEF3118182.1"/>
    </source>
</evidence>
<accession>A0ABU7X343</accession>
<dbReference type="InterPro" id="IPR036513">
    <property type="entry name" value="STAS_dom_sf"/>
</dbReference>
<dbReference type="SUPFAM" id="SSF52091">
    <property type="entry name" value="SpoIIaa-like"/>
    <property type="match status" value="1"/>
</dbReference>
<reference evidence="3 4" key="1">
    <citation type="submission" date="2023-08" db="EMBL/GenBank/DDBJ databases">
        <authorList>
            <person name="Sharma P."/>
            <person name="Verma V."/>
            <person name="Mohan M.K."/>
            <person name="Dubey A.K."/>
        </authorList>
    </citation>
    <scope>NUCLEOTIDE SEQUENCE [LARGE SCALE GENOMIC DNA]</scope>
    <source>
        <strain evidence="3 4">ADP4</strain>
    </source>
</reference>
<dbReference type="RefSeq" id="WP_331789367.1">
    <property type="nucleotide sequence ID" value="NZ_JAVFKM010000025.1"/>
</dbReference>
<evidence type="ECO:0000313" key="4">
    <source>
        <dbReference type="Proteomes" id="UP001348265"/>
    </source>
</evidence>
<evidence type="ECO:0000256" key="1">
    <source>
        <dbReference type="SAM" id="MobiDB-lite"/>
    </source>
</evidence>
<dbReference type="InterPro" id="IPR058548">
    <property type="entry name" value="MlaB-like_STAS"/>
</dbReference>
<dbReference type="Gene3D" id="3.30.750.24">
    <property type="entry name" value="STAS domain"/>
    <property type="match status" value="1"/>
</dbReference>
<dbReference type="EMBL" id="JAVFKM010000025">
    <property type="protein sequence ID" value="MEF3118182.1"/>
    <property type="molecule type" value="Genomic_DNA"/>
</dbReference>
<keyword evidence="4" id="KW-1185">Reference proteome</keyword>